<feature type="transmembrane region" description="Helical" evidence="1">
    <location>
        <begin position="40"/>
        <end position="60"/>
    </location>
</feature>
<dbReference type="Proteomes" id="UP000215413">
    <property type="component" value="Unassembled WGS sequence"/>
</dbReference>
<evidence type="ECO:0000256" key="1">
    <source>
        <dbReference type="SAM" id="Phobius"/>
    </source>
</evidence>
<name>A0A233V244_FINMA</name>
<evidence type="ECO:0000313" key="2">
    <source>
        <dbReference type="EMBL" id="OXZ26403.1"/>
    </source>
</evidence>
<dbReference type="AlphaFoldDB" id="A0A233V244"/>
<keyword evidence="1" id="KW-0472">Membrane</keyword>
<feature type="transmembrane region" description="Helical" evidence="1">
    <location>
        <begin position="12"/>
        <end position="34"/>
    </location>
</feature>
<keyword evidence="1" id="KW-1133">Transmembrane helix</keyword>
<dbReference type="RefSeq" id="WP_094206464.1">
    <property type="nucleotide sequence ID" value="NZ_NDYC01000048.1"/>
</dbReference>
<dbReference type="EMBL" id="NDYC01000048">
    <property type="protein sequence ID" value="OXZ26403.1"/>
    <property type="molecule type" value="Genomic_DNA"/>
</dbReference>
<gene>
    <name evidence="2" type="ORF">B9N49_09230</name>
</gene>
<reference evidence="3" key="1">
    <citation type="submission" date="2017-04" db="EMBL/GenBank/DDBJ databases">
        <title>Finegoldia magna isolated from orthopedic joint implant-associated infections.</title>
        <authorList>
            <person name="Bjorklund S."/>
            <person name="Bruggemann H."/>
            <person name="Jensen A."/>
            <person name="Hellmark B."/>
            <person name="Soderquist B."/>
        </authorList>
    </citation>
    <scope>NUCLEOTIDE SEQUENCE [LARGE SCALE GENOMIC DNA]</scope>
    <source>
        <strain evidence="3">CCUG 54800</strain>
    </source>
</reference>
<proteinExistence type="predicted"/>
<keyword evidence="1" id="KW-0812">Transmembrane</keyword>
<accession>A0A233V244</accession>
<comment type="caution">
    <text evidence="2">The sequence shown here is derived from an EMBL/GenBank/DDBJ whole genome shotgun (WGS) entry which is preliminary data.</text>
</comment>
<sequence>MKNIEYICKWCLGVSFALITLYVIKICIFSDYIAEFIAAKALPLSIVLVAISILFFSIGYENRA</sequence>
<protein>
    <submittedName>
        <fullName evidence="2">Uncharacterized protein</fullName>
    </submittedName>
</protein>
<evidence type="ECO:0000313" key="3">
    <source>
        <dbReference type="Proteomes" id="UP000215413"/>
    </source>
</evidence>
<organism evidence="2 3">
    <name type="scientific">Finegoldia magna</name>
    <name type="common">Peptostreptococcus magnus</name>
    <dbReference type="NCBI Taxonomy" id="1260"/>
    <lineage>
        <taxon>Bacteria</taxon>
        <taxon>Bacillati</taxon>
        <taxon>Bacillota</taxon>
        <taxon>Tissierellia</taxon>
        <taxon>Tissierellales</taxon>
        <taxon>Peptoniphilaceae</taxon>
        <taxon>Finegoldia</taxon>
    </lineage>
</organism>